<feature type="non-terminal residue" evidence="1">
    <location>
        <position position="1"/>
    </location>
</feature>
<evidence type="ECO:0000313" key="2">
    <source>
        <dbReference type="Proteomes" id="UP001177023"/>
    </source>
</evidence>
<protein>
    <submittedName>
        <fullName evidence="1">Uncharacterized protein</fullName>
    </submittedName>
</protein>
<sequence length="44" mass="5435">MFLRAHADRWLGLADKDERAQAEFQKEERERIRLLKQRRMSTFT</sequence>
<comment type="caution">
    <text evidence="1">The sequence shown here is derived from an EMBL/GenBank/DDBJ whole genome shotgun (WGS) entry which is preliminary data.</text>
</comment>
<dbReference type="Proteomes" id="UP001177023">
    <property type="component" value="Unassembled WGS sequence"/>
</dbReference>
<dbReference type="AlphaFoldDB" id="A0AA36D524"/>
<gene>
    <name evidence="1" type="ORF">MSPICULIGERA_LOCUS19393</name>
</gene>
<proteinExistence type="predicted"/>
<evidence type="ECO:0000313" key="1">
    <source>
        <dbReference type="EMBL" id="CAJ0581227.1"/>
    </source>
</evidence>
<name>A0AA36D524_9BILA</name>
<organism evidence="1 2">
    <name type="scientific">Mesorhabditis spiculigera</name>
    <dbReference type="NCBI Taxonomy" id="96644"/>
    <lineage>
        <taxon>Eukaryota</taxon>
        <taxon>Metazoa</taxon>
        <taxon>Ecdysozoa</taxon>
        <taxon>Nematoda</taxon>
        <taxon>Chromadorea</taxon>
        <taxon>Rhabditida</taxon>
        <taxon>Rhabditina</taxon>
        <taxon>Rhabditomorpha</taxon>
        <taxon>Rhabditoidea</taxon>
        <taxon>Rhabditidae</taxon>
        <taxon>Mesorhabditinae</taxon>
        <taxon>Mesorhabditis</taxon>
    </lineage>
</organism>
<keyword evidence="2" id="KW-1185">Reference proteome</keyword>
<dbReference type="EMBL" id="CATQJA010002662">
    <property type="protein sequence ID" value="CAJ0581227.1"/>
    <property type="molecule type" value="Genomic_DNA"/>
</dbReference>
<reference evidence="1" key="1">
    <citation type="submission" date="2023-06" db="EMBL/GenBank/DDBJ databases">
        <authorList>
            <person name="Delattre M."/>
        </authorList>
    </citation>
    <scope>NUCLEOTIDE SEQUENCE</scope>
    <source>
        <strain evidence="1">AF72</strain>
    </source>
</reference>
<accession>A0AA36D524</accession>